<evidence type="ECO:0008006" key="4">
    <source>
        <dbReference type="Google" id="ProtNLM"/>
    </source>
</evidence>
<evidence type="ECO:0000256" key="1">
    <source>
        <dbReference type="SAM" id="MobiDB-lite"/>
    </source>
</evidence>
<sequence>MLARQLPRRAVRPSIAWSSSANDVCIFCRSARTPNDFRRTYARATAPKAPSTRDEIWRNKPRVATAKEKQAWSNKHLAGSKFLPPSQLLEFCQKSGLISANPETVLSLLEDMRELGTKLDGPIAKELCDKWGVSLKDMFYVARACLYSRNAPTVQKLGKVVLLTMSANEVPEATLHLLRLAVRQDEGLSRARRAYDSTELSFARRHLRKLVAEKHPHAMVFQAKRLAAEGRRKEAIEMLTDAVSSGAAELQEVEEDAESMHKQYSGIVLQDNEASKGESPWTFLAQLHRTEGNPKGAEEAFRAGAMIDDDPKAYEGLCGTVPRFSKQWHEWMTKAAASGSWTAMNWLGRFYSVPLDQIPEEANVREEARLLEESEPKVDWWYYYLDDKELGALGEQPGTKIVGADFWRSYRDPRTDSKLHMVQLNPRTALAMEWYELAWRSQFIFSDKRDVTINLAIQELIENAGSQDSSRSEPKRSLSSTMRHHRQHFANKGTFIWELAMIDFSEIKDGLRKVWAKTFGKKG</sequence>
<protein>
    <recommendedName>
        <fullName evidence="4">Tetratricopeptide-like helical</fullName>
    </recommendedName>
</protein>
<evidence type="ECO:0000313" key="3">
    <source>
        <dbReference type="Proteomes" id="UP000774617"/>
    </source>
</evidence>
<dbReference type="Proteomes" id="UP000774617">
    <property type="component" value="Unassembled WGS sequence"/>
</dbReference>
<comment type="caution">
    <text evidence="2">The sequence shown here is derived from an EMBL/GenBank/DDBJ whole genome shotgun (WGS) entry which is preliminary data.</text>
</comment>
<dbReference type="Gene3D" id="1.25.40.10">
    <property type="entry name" value="Tetratricopeptide repeat domain"/>
    <property type="match status" value="1"/>
</dbReference>
<keyword evidence="3" id="KW-1185">Reference proteome</keyword>
<dbReference type="InterPro" id="IPR011990">
    <property type="entry name" value="TPR-like_helical_dom_sf"/>
</dbReference>
<reference evidence="2 3" key="1">
    <citation type="journal article" date="2021" name="Nat. Commun.">
        <title>Genetic determinants of endophytism in the Arabidopsis root mycobiome.</title>
        <authorList>
            <person name="Mesny F."/>
            <person name="Miyauchi S."/>
            <person name="Thiergart T."/>
            <person name="Pickel B."/>
            <person name="Atanasova L."/>
            <person name="Karlsson M."/>
            <person name="Huettel B."/>
            <person name="Barry K.W."/>
            <person name="Haridas S."/>
            <person name="Chen C."/>
            <person name="Bauer D."/>
            <person name="Andreopoulos W."/>
            <person name="Pangilinan J."/>
            <person name="LaButti K."/>
            <person name="Riley R."/>
            <person name="Lipzen A."/>
            <person name="Clum A."/>
            <person name="Drula E."/>
            <person name="Henrissat B."/>
            <person name="Kohler A."/>
            <person name="Grigoriev I.V."/>
            <person name="Martin F.M."/>
            <person name="Hacquard S."/>
        </authorList>
    </citation>
    <scope>NUCLEOTIDE SEQUENCE [LARGE SCALE GENOMIC DNA]</scope>
    <source>
        <strain evidence="2 3">MPI-SDFR-AT-0080</strain>
    </source>
</reference>
<evidence type="ECO:0000313" key="2">
    <source>
        <dbReference type="EMBL" id="KAH7065410.1"/>
    </source>
</evidence>
<accession>A0ABQ8GYX4</accession>
<feature type="region of interest" description="Disordered" evidence="1">
    <location>
        <begin position="464"/>
        <end position="484"/>
    </location>
</feature>
<gene>
    <name evidence="2" type="ORF">B0J12DRAFT_693753</name>
</gene>
<proteinExistence type="predicted"/>
<dbReference type="EMBL" id="JAGTJR010000001">
    <property type="protein sequence ID" value="KAH7065410.1"/>
    <property type="molecule type" value="Genomic_DNA"/>
</dbReference>
<name>A0ABQ8GYX4_9PEZI</name>
<organism evidence="2 3">
    <name type="scientific">Macrophomina phaseolina</name>
    <dbReference type="NCBI Taxonomy" id="35725"/>
    <lineage>
        <taxon>Eukaryota</taxon>
        <taxon>Fungi</taxon>
        <taxon>Dikarya</taxon>
        <taxon>Ascomycota</taxon>
        <taxon>Pezizomycotina</taxon>
        <taxon>Dothideomycetes</taxon>
        <taxon>Dothideomycetes incertae sedis</taxon>
        <taxon>Botryosphaeriales</taxon>
        <taxon>Botryosphaeriaceae</taxon>
        <taxon>Macrophomina</taxon>
    </lineage>
</organism>